<evidence type="ECO:0000313" key="2">
    <source>
        <dbReference type="Proteomes" id="UP000000768"/>
    </source>
</evidence>
<accession>A0A1B6Q3V8</accession>
<gene>
    <name evidence="1" type="ORF">SORBI_3003G174500</name>
</gene>
<reference evidence="2" key="2">
    <citation type="journal article" date="2018" name="Plant J.">
        <title>The Sorghum bicolor reference genome: improved assembly, gene annotations, a transcriptome atlas, and signatures of genome organization.</title>
        <authorList>
            <person name="McCormick R.F."/>
            <person name="Truong S.K."/>
            <person name="Sreedasyam A."/>
            <person name="Jenkins J."/>
            <person name="Shu S."/>
            <person name="Sims D."/>
            <person name="Kennedy M."/>
            <person name="Amirebrahimi M."/>
            <person name="Weers B.D."/>
            <person name="McKinley B."/>
            <person name="Mattison A."/>
            <person name="Morishige D.T."/>
            <person name="Grimwood J."/>
            <person name="Schmutz J."/>
            <person name="Mullet J.E."/>
        </authorList>
    </citation>
    <scope>NUCLEOTIDE SEQUENCE [LARGE SCALE GENOMIC DNA]</scope>
    <source>
        <strain evidence="2">cv. BTx623</strain>
    </source>
</reference>
<dbReference type="Gramene" id="KXG32609">
    <property type="protein sequence ID" value="KXG32609"/>
    <property type="gene ID" value="SORBI_3003G174500"/>
</dbReference>
<protein>
    <submittedName>
        <fullName evidence="1">Uncharacterized protein</fullName>
    </submittedName>
</protein>
<dbReference type="EMBL" id="CM000762">
    <property type="protein sequence ID" value="KXG32609.1"/>
    <property type="molecule type" value="Genomic_DNA"/>
</dbReference>
<sequence length="87" mass="10297">MLLRAQDHLKLRACGKVLLKNSLISSILKRDGDDKIKIVDLYPTHDKNEIRTIEKWVLSYLDHDMVKINLYYDSFTIIYKINNCLMQ</sequence>
<name>A0A1B6Q3V8_SORBI</name>
<dbReference type="AlphaFoldDB" id="A0A1B6Q3V8"/>
<dbReference type="InParanoid" id="A0A1B6Q3V8"/>
<proteinExistence type="predicted"/>
<reference evidence="1 2" key="1">
    <citation type="journal article" date="2009" name="Nature">
        <title>The Sorghum bicolor genome and the diversification of grasses.</title>
        <authorList>
            <person name="Paterson A.H."/>
            <person name="Bowers J.E."/>
            <person name="Bruggmann R."/>
            <person name="Dubchak I."/>
            <person name="Grimwood J."/>
            <person name="Gundlach H."/>
            <person name="Haberer G."/>
            <person name="Hellsten U."/>
            <person name="Mitros T."/>
            <person name="Poliakov A."/>
            <person name="Schmutz J."/>
            <person name="Spannagl M."/>
            <person name="Tang H."/>
            <person name="Wang X."/>
            <person name="Wicker T."/>
            <person name="Bharti A.K."/>
            <person name="Chapman J."/>
            <person name="Feltus F.A."/>
            <person name="Gowik U."/>
            <person name="Grigoriev I.V."/>
            <person name="Lyons E."/>
            <person name="Maher C.A."/>
            <person name="Martis M."/>
            <person name="Narechania A."/>
            <person name="Otillar R.P."/>
            <person name="Penning B.W."/>
            <person name="Salamov A.A."/>
            <person name="Wang Y."/>
            <person name="Zhang L."/>
            <person name="Carpita N.C."/>
            <person name="Freeling M."/>
            <person name="Gingle A.R."/>
            <person name="Hash C.T."/>
            <person name="Keller B."/>
            <person name="Klein P."/>
            <person name="Kresovich S."/>
            <person name="McCann M.C."/>
            <person name="Ming R."/>
            <person name="Peterson D.G."/>
            <person name="Mehboob-ur-Rahman"/>
            <person name="Ware D."/>
            <person name="Westhoff P."/>
            <person name="Mayer K.F."/>
            <person name="Messing J."/>
            <person name="Rokhsar D.S."/>
        </authorList>
    </citation>
    <scope>NUCLEOTIDE SEQUENCE [LARGE SCALE GENOMIC DNA]</scope>
    <source>
        <strain evidence="2">cv. BTx623</strain>
    </source>
</reference>
<dbReference type="Proteomes" id="UP000000768">
    <property type="component" value="Chromosome 3"/>
</dbReference>
<organism evidence="1 2">
    <name type="scientific">Sorghum bicolor</name>
    <name type="common">Sorghum</name>
    <name type="synonym">Sorghum vulgare</name>
    <dbReference type="NCBI Taxonomy" id="4558"/>
    <lineage>
        <taxon>Eukaryota</taxon>
        <taxon>Viridiplantae</taxon>
        <taxon>Streptophyta</taxon>
        <taxon>Embryophyta</taxon>
        <taxon>Tracheophyta</taxon>
        <taxon>Spermatophyta</taxon>
        <taxon>Magnoliopsida</taxon>
        <taxon>Liliopsida</taxon>
        <taxon>Poales</taxon>
        <taxon>Poaceae</taxon>
        <taxon>PACMAD clade</taxon>
        <taxon>Panicoideae</taxon>
        <taxon>Andropogonodae</taxon>
        <taxon>Andropogoneae</taxon>
        <taxon>Sorghinae</taxon>
        <taxon>Sorghum</taxon>
    </lineage>
</organism>
<evidence type="ECO:0000313" key="1">
    <source>
        <dbReference type="EMBL" id="KXG32609.1"/>
    </source>
</evidence>
<keyword evidence="2" id="KW-1185">Reference proteome</keyword>